<dbReference type="InterPro" id="IPR036709">
    <property type="entry name" value="Autotransporte_beta_dom_sf"/>
</dbReference>
<dbReference type="InterPro" id="IPR006315">
    <property type="entry name" value="OM_autotransptr_brl_dom"/>
</dbReference>
<dbReference type="InterPro" id="IPR011050">
    <property type="entry name" value="Pectin_lyase_fold/virulence"/>
</dbReference>
<feature type="signal peptide" evidence="2">
    <location>
        <begin position="1"/>
        <end position="21"/>
    </location>
</feature>
<comment type="caution">
    <text evidence="4">The sequence shown here is derived from an EMBL/GenBank/DDBJ whole genome shotgun (WGS) entry which is preliminary data.</text>
</comment>
<dbReference type="SUPFAM" id="SSF103515">
    <property type="entry name" value="Autotransporter"/>
    <property type="match status" value="1"/>
</dbReference>
<gene>
    <name evidence="4" type="ORF">PS732_03052</name>
</gene>
<feature type="domain" description="Autotransporter" evidence="3">
    <location>
        <begin position="709"/>
        <end position="976"/>
    </location>
</feature>
<dbReference type="PRINTS" id="PR01484">
    <property type="entry name" value="PRTACTNFAMLY"/>
</dbReference>
<dbReference type="InterPro" id="IPR051551">
    <property type="entry name" value="Autotransporter_adhesion"/>
</dbReference>
<sequence>MALSPLLFISPSLMALTQVGAGENVTIVDSTPVDNYLVRNGGVLNTENAQTHEVFVQSGSTINASGGAFVGRIRNSAVTLTNSQASLTGATLTSDRAALTLRREIGSPTGSSAVVTDSILQGGTSGALITGLSTLELNGGEVTGVLADSVGVDIYGGEVRANGTTISGGANGVRMSASSGGQPDTLLTLNGATLEGRESSAILVQEGVQAQISVLNNSQLLAGNGILLDVQDASAADMTVIGSTLQGNVNVASGSTANLTFDQSYMIGDVLVDDSSKANLTLDNHSQFNGRLDNVDNVILDNSSQLTGQLDNIASVTLQNQSLLSGHLNNVDNVILDNSSQLTGQLDNIASVTLQNQSLLSGHLNNVDSVILNNSSQLTGQLDNITSVTLQNQSLLSGHLNNVDSVILDTSSQFSGQLDNVDSVTLNNFAHLTGRLNDVVSVDLDNSSRLTGHLENVGSVALDNSSLLTGDLQNVGSVSLQNHSQLTGDLESVDSVTLRNHSQLTGRLNNVDSVTLQDHSQLTGRLDNVGSVNISSNSNWTMTANDSIGALSLGGGSVTFGAADAPNLHHQLNVGTLSGNGTFVMKGDFASGERDFLNVTGASSGDFGLAVAASGLDAASPQQLILARTATIDAAQFALAGNSVVDVGTWSYSLNSRENDDGGKDWFLDPATEVISPGASSVLALFNTAPTVWYGELSSLRSRMGELRFNGGEAGGWIRTYGNKYNVAAGSGVGYQQQQQGLSLGADTRIGESQVLVGVMAGTSKSNLDLDRGTSGTVESYYVGPYLTWVDSKTGNYADVALKINKFRNESKVNLSDGSRTKGDYDNWGVGASAEFGRHIKLADDYFIEPFTQLSAVQIQGKQYTLDNGMDADGDRMRSLVAKAGATVGRNFAFNDGTIAQPYLRAAVAHEFASNNEVKVNDNVFNNDLSGSRAEFGAGVAVALSDKWQVHADFDYSKGEHIEQPWGANVGVRFNW</sequence>
<dbReference type="Pfam" id="PF03797">
    <property type="entry name" value="Autotransporter"/>
    <property type="match status" value="1"/>
</dbReference>
<evidence type="ECO:0000256" key="2">
    <source>
        <dbReference type="SAM" id="SignalP"/>
    </source>
</evidence>
<dbReference type="Proteomes" id="UP000325779">
    <property type="component" value="Unassembled WGS sequence"/>
</dbReference>
<dbReference type="PROSITE" id="PS51208">
    <property type="entry name" value="AUTOTRANSPORTER"/>
    <property type="match status" value="1"/>
</dbReference>
<name>A0ABD7VHG2_PSEFL</name>
<evidence type="ECO:0000313" key="4">
    <source>
        <dbReference type="EMBL" id="VVP04536.1"/>
    </source>
</evidence>
<accession>A0ABD7VHG2</accession>
<evidence type="ECO:0000259" key="3">
    <source>
        <dbReference type="PROSITE" id="PS51208"/>
    </source>
</evidence>
<keyword evidence="1 2" id="KW-0732">Signal</keyword>
<dbReference type="PANTHER" id="PTHR35037">
    <property type="entry name" value="C-TERMINAL REGION OF AIDA-LIKE PROTEIN"/>
    <property type="match status" value="1"/>
</dbReference>
<feature type="chain" id="PRO_5044838523" description="Autotransporter domain-containing protein" evidence="2">
    <location>
        <begin position="22"/>
        <end position="976"/>
    </location>
</feature>
<dbReference type="NCBIfam" id="TIGR01414">
    <property type="entry name" value="autotrans_barl"/>
    <property type="match status" value="1"/>
</dbReference>
<dbReference type="Gene3D" id="2.40.128.130">
    <property type="entry name" value="Autotransporter beta-domain"/>
    <property type="match status" value="1"/>
</dbReference>
<dbReference type="Gene3D" id="2.160.20.20">
    <property type="match status" value="2"/>
</dbReference>
<dbReference type="EMBL" id="CABVIJ010000012">
    <property type="protein sequence ID" value="VVP04536.1"/>
    <property type="molecule type" value="Genomic_DNA"/>
</dbReference>
<dbReference type="SUPFAM" id="SSF51126">
    <property type="entry name" value="Pectin lyase-like"/>
    <property type="match status" value="1"/>
</dbReference>
<protein>
    <recommendedName>
        <fullName evidence="3">Autotransporter domain-containing protein</fullName>
    </recommendedName>
</protein>
<evidence type="ECO:0000313" key="5">
    <source>
        <dbReference type="Proteomes" id="UP000325779"/>
    </source>
</evidence>
<organism evidence="4 5">
    <name type="scientific">Pseudomonas fluorescens</name>
    <dbReference type="NCBI Taxonomy" id="294"/>
    <lineage>
        <taxon>Bacteria</taxon>
        <taxon>Pseudomonadati</taxon>
        <taxon>Pseudomonadota</taxon>
        <taxon>Gammaproteobacteria</taxon>
        <taxon>Pseudomonadales</taxon>
        <taxon>Pseudomonadaceae</taxon>
        <taxon>Pseudomonas</taxon>
    </lineage>
</organism>
<proteinExistence type="predicted"/>
<reference evidence="4 5" key="1">
    <citation type="submission" date="2019-09" db="EMBL/GenBank/DDBJ databases">
        <authorList>
            <person name="Chandra G."/>
            <person name="Truman W A."/>
        </authorList>
    </citation>
    <scope>NUCLEOTIDE SEQUENCE [LARGE SCALE GENOMIC DNA]</scope>
    <source>
        <strain evidence="4">PS732</strain>
    </source>
</reference>
<dbReference type="Pfam" id="PF03212">
    <property type="entry name" value="Pertactin"/>
    <property type="match status" value="1"/>
</dbReference>
<dbReference type="InterPro" id="IPR012332">
    <property type="entry name" value="Autotransporter_pectin_lyase_C"/>
</dbReference>
<dbReference type="InterPro" id="IPR005546">
    <property type="entry name" value="Autotransporte_beta"/>
</dbReference>
<evidence type="ECO:0000256" key="1">
    <source>
        <dbReference type="ARBA" id="ARBA00022729"/>
    </source>
</evidence>
<dbReference type="InterPro" id="IPR004899">
    <property type="entry name" value="Pertactin_central"/>
</dbReference>
<dbReference type="AlphaFoldDB" id="A0ABD7VHG2"/>
<dbReference type="InterPro" id="IPR003991">
    <property type="entry name" value="Pertactin_virulence_factor"/>
</dbReference>
<dbReference type="CDD" id="cd01343">
    <property type="entry name" value="PL1_Passenger_AT"/>
    <property type="match status" value="1"/>
</dbReference>
<dbReference type="PANTHER" id="PTHR35037:SF7">
    <property type="entry name" value="AUTOTRANSPORTER"/>
    <property type="match status" value="1"/>
</dbReference>
<dbReference type="SMART" id="SM00869">
    <property type="entry name" value="Autotransporter"/>
    <property type="match status" value="1"/>
</dbReference>